<dbReference type="Gene3D" id="1.10.10.2840">
    <property type="entry name" value="PucR C-terminal helix-turn-helix domain"/>
    <property type="match status" value="1"/>
</dbReference>
<proteinExistence type="predicted"/>
<reference evidence="3 4" key="1">
    <citation type="submission" date="2024-03" db="EMBL/GenBank/DDBJ databases">
        <title>Rhodococcus navarretei sp. nov. and Pseudarthrobacter quantumdoti sp. nov., two new species with the ability to biosynthesize Quantum Dots isolated from soil samples at Union Glacier, Antarctica.</title>
        <authorList>
            <person name="Vargas M."/>
        </authorList>
    </citation>
    <scope>NUCLEOTIDE SEQUENCE [LARGE SCALE GENOMIC DNA]</scope>
    <source>
        <strain evidence="3 4">EXRC-4A-4</strain>
    </source>
</reference>
<dbReference type="Pfam" id="PF13556">
    <property type="entry name" value="HTH_30"/>
    <property type="match status" value="1"/>
</dbReference>
<accession>A0ABU9CVR1</accession>
<dbReference type="Pfam" id="PF07905">
    <property type="entry name" value="PucR"/>
    <property type="match status" value="1"/>
</dbReference>
<feature type="domain" description="PucR C-terminal helix-turn-helix" evidence="2">
    <location>
        <begin position="434"/>
        <end position="475"/>
    </location>
</feature>
<evidence type="ECO:0000313" key="4">
    <source>
        <dbReference type="Proteomes" id="UP001456513"/>
    </source>
</evidence>
<protein>
    <submittedName>
        <fullName evidence="3">PucR family transcriptional regulator ligand-binding domain-containing protein</fullName>
    </submittedName>
</protein>
<evidence type="ECO:0000313" key="3">
    <source>
        <dbReference type="EMBL" id="MEK8071467.1"/>
    </source>
</evidence>
<dbReference type="EMBL" id="JBBPCN010000001">
    <property type="protein sequence ID" value="MEK8071467.1"/>
    <property type="molecule type" value="Genomic_DNA"/>
</dbReference>
<comment type="caution">
    <text evidence="3">The sequence shown here is derived from an EMBL/GenBank/DDBJ whole genome shotgun (WGS) entry which is preliminary data.</text>
</comment>
<dbReference type="InterPro" id="IPR042070">
    <property type="entry name" value="PucR_C-HTH_sf"/>
</dbReference>
<dbReference type="PANTHER" id="PTHR33744">
    <property type="entry name" value="CARBOHYDRATE DIACID REGULATOR"/>
    <property type="match status" value="1"/>
</dbReference>
<sequence length="505" mass="55030">MSPVNVIDAFHDVYFSAARPELVAGRRSSTRSLRWVHASEQLDIAPLLRGGELILMEGVYFGACSDADLVTYLESMDAAGVVGIAVETGGILDVIPRFLVEHAERIGFPVVHLRRRVPFVQVCESINSQLADSALRRLQMANRMSRLLSASIETDGAVDAVLDVLGVETRSSVTLHSASGDLIGRSGLVTEPSDFTSFEVPVTSGGRDVAVLTVAPGPDADIYSINAGLERAPEILSIALLSARPARVEDRLRTRFFSLLSAMNYPTSDVNGHLDGVAERMGMPEHDAYQTVSVEFDHDPAAGTWQRTVESVSPNNWCEKIGDRHVAVLGFASQEMLDARRPVLLSMLQAPQLRIRRAGVGPGASDRHGLRQCFNTATAVVALDLGPHDRIRDARDFALALLVESMSEKSTIEKFVHDQIGPLLAHDRERHGELYATLLAYITHWGSKTETAKSLRIQRQTLYQRLDRLFDVLGPLPAGSPRFPGIATAVFIEQARRQGCTGPGG</sequence>
<keyword evidence="4" id="KW-1185">Reference proteome</keyword>
<dbReference type="InterPro" id="IPR051448">
    <property type="entry name" value="CdaR-like_regulators"/>
</dbReference>
<dbReference type="InterPro" id="IPR012914">
    <property type="entry name" value="PucR_dom"/>
</dbReference>
<dbReference type="RefSeq" id="WP_341441252.1">
    <property type="nucleotide sequence ID" value="NZ_JBBPCN010000001.1"/>
</dbReference>
<evidence type="ECO:0000259" key="2">
    <source>
        <dbReference type="Pfam" id="PF13556"/>
    </source>
</evidence>
<dbReference type="Proteomes" id="UP001456513">
    <property type="component" value="Unassembled WGS sequence"/>
</dbReference>
<dbReference type="InterPro" id="IPR025736">
    <property type="entry name" value="PucR_C-HTH_dom"/>
</dbReference>
<dbReference type="PANTHER" id="PTHR33744:SF7">
    <property type="entry name" value="PUCR FAMILY TRANSCRIPTIONAL REGULATOR"/>
    <property type="match status" value="1"/>
</dbReference>
<gene>
    <name evidence="3" type="ORF">AABD04_11550</name>
</gene>
<evidence type="ECO:0000259" key="1">
    <source>
        <dbReference type="Pfam" id="PF07905"/>
    </source>
</evidence>
<organism evidence="3 4">
    <name type="scientific">Rhodococcus navarretei</name>
    <dbReference type="NCBI Taxonomy" id="3128981"/>
    <lineage>
        <taxon>Bacteria</taxon>
        <taxon>Bacillati</taxon>
        <taxon>Actinomycetota</taxon>
        <taxon>Actinomycetes</taxon>
        <taxon>Mycobacteriales</taxon>
        <taxon>Nocardiaceae</taxon>
        <taxon>Rhodococcus</taxon>
    </lineage>
</organism>
<feature type="domain" description="Purine catabolism PurC-like" evidence="1">
    <location>
        <begin position="18"/>
        <end position="130"/>
    </location>
</feature>
<name>A0ABU9CVR1_9NOCA</name>